<dbReference type="SMART" id="SM00020">
    <property type="entry name" value="Tryp_SPc"/>
    <property type="match status" value="1"/>
</dbReference>
<dbReference type="Proteomes" id="UP001153714">
    <property type="component" value="Chromosome 9"/>
</dbReference>
<dbReference type="PANTHER" id="PTHR24276:SF91">
    <property type="entry name" value="AT26814P-RELATED"/>
    <property type="match status" value="1"/>
</dbReference>
<dbReference type="InterPro" id="IPR009003">
    <property type="entry name" value="Peptidase_S1_PA"/>
</dbReference>
<accession>A0A9N9WK56</accession>
<evidence type="ECO:0000256" key="7">
    <source>
        <dbReference type="ARBA" id="ARBA00023157"/>
    </source>
</evidence>
<dbReference type="AlphaFoldDB" id="A0A9N9WK56"/>
<keyword evidence="8" id="KW-1199">Hemostasis impairing toxin</keyword>
<keyword evidence="6" id="KW-0720">Serine protease</keyword>
<evidence type="ECO:0000256" key="10">
    <source>
        <dbReference type="ARBA" id="ARBA00084094"/>
    </source>
</evidence>
<reference evidence="13" key="1">
    <citation type="submission" date="2021-12" db="EMBL/GenBank/DDBJ databases">
        <authorList>
            <person name="King R."/>
        </authorList>
    </citation>
    <scope>NUCLEOTIDE SEQUENCE</scope>
</reference>
<dbReference type="InterPro" id="IPR001254">
    <property type="entry name" value="Trypsin_dom"/>
</dbReference>
<dbReference type="SUPFAM" id="SSF50494">
    <property type="entry name" value="Trypsin-like serine proteases"/>
    <property type="match status" value="1"/>
</dbReference>
<dbReference type="PANTHER" id="PTHR24276">
    <property type="entry name" value="POLYSERASE-RELATED"/>
    <property type="match status" value="1"/>
</dbReference>
<evidence type="ECO:0000256" key="6">
    <source>
        <dbReference type="ARBA" id="ARBA00022825"/>
    </source>
</evidence>
<protein>
    <recommendedName>
        <fullName evidence="12">Peptidase S1 domain-containing protein</fullName>
    </recommendedName>
</protein>
<evidence type="ECO:0000259" key="12">
    <source>
        <dbReference type="PROSITE" id="PS50240"/>
    </source>
</evidence>
<keyword evidence="14" id="KW-1185">Reference proteome</keyword>
<sequence length="251" mass="26854">MRVLISLVVVFSVATAAPTDLQRIAGGSTATINQYPEIVALLFSNTNSGHRQLCAGTIISSRSVLTVAHCTSGYAPGNWRIRAGSVNANSGGIVFDSLYIINHSQYNPATMENDISIIRTSITFTNVIQPATRPSSGYVLGDDQAVWAVGWGATSAGGALSARLRHVQVWTVNNAECKRRYTNLRDVTDSMLCTGWDMGGRGQCTGDDGGPLYHGTTVVGISSWRFGCGQGFYPSVNTQIVPFLTWITNNA</sequence>
<comment type="function">
    <text evidence="9">Fibrinolytic activity; shows preferential cleavage of Arg-Gly bonds in all three fibrinogen chains. Contact with the caterpillars causes severe bleeding, due the anticoagulant effect of the protein.</text>
</comment>
<evidence type="ECO:0000256" key="2">
    <source>
        <dbReference type="ARBA" id="ARBA00007664"/>
    </source>
</evidence>
<dbReference type="PROSITE" id="PS50240">
    <property type="entry name" value="TRYPSIN_DOM"/>
    <property type="match status" value="1"/>
</dbReference>
<dbReference type="OrthoDB" id="9425590at2759"/>
<dbReference type="CDD" id="cd00190">
    <property type="entry name" value="Tryp_SPc"/>
    <property type="match status" value="1"/>
</dbReference>
<comment type="similarity">
    <text evidence="2">Belongs to the peptidase S1 family.</text>
</comment>
<dbReference type="GO" id="GO:0004252">
    <property type="term" value="F:serine-type endopeptidase activity"/>
    <property type="evidence" value="ECO:0007669"/>
    <property type="project" value="InterPro"/>
</dbReference>
<dbReference type="GO" id="GO:0005576">
    <property type="term" value="C:extracellular region"/>
    <property type="evidence" value="ECO:0007669"/>
    <property type="project" value="UniProtKB-SubCell"/>
</dbReference>
<keyword evidence="4" id="KW-0645">Protease</keyword>
<dbReference type="InterPro" id="IPR050430">
    <property type="entry name" value="Peptidase_S1"/>
</dbReference>
<dbReference type="GO" id="GO:0006508">
    <property type="term" value="P:proteolysis"/>
    <property type="evidence" value="ECO:0007669"/>
    <property type="project" value="UniProtKB-KW"/>
</dbReference>
<dbReference type="Pfam" id="PF00089">
    <property type="entry name" value="Trypsin"/>
    <property type="match status" value="1"/>
</dbReference>
<dbReference type="Gene3D" id="2.40.10.10">
    <property type="entry name" value="Trypsin-like serine proteases"/>
    <property type="match status" value="1"/>
</dbReference>
<keyword evidence="3" id="KW-0800">Toxin</keyword>
<dbReference type="InterPro" id="IPR001314">
    <property type="entry name" value="Peptidase_S1A"/>
</dbReference>
<dbReference type="FunFam" id="2.40.10.10:FF:000068">
    <property type="entry name" value="transmembrane protease serine 2"/>
    <property type="match status" value="1"/>
</dbReference>
<keyword evidence="11" id="KW-0732">Signal</keyword>
<evidence type="ECO:0000256" key="4">
    <source>
        <dbReference type="ARBA" id="ARBA00022670"/>
    </source>
</evidence>
<evidence type="ECO:0000256" key="8">
    <source>
        <dbReference type="ARBA" id="ARBA00023240"/>
    </source>
</evidence>
<keyword evidence="10" id="KW-1205">Fibrinolytic toxin</keyword>
<evidence type="ECO:0000256" key="1">
    <source>
        <dbReference type="ARBA" id="ARBA00004239"/>
    </source>
</evidence>
<evidence type="ECO:0000256" key="5">
    <source>
        <dbReference type="ARBA" id="ARBA00022801"/>
    </source>
</evidence>
<reference evidence="13" key="2">
    <citation type="submission" date="2022-10" db="EMBL/GenBank/DDBJ databases">
        <authorList>
            <consortium name="ENA_rothamsted_submissions"/>
            <consortium name="culmorum"/>
            <person name="King R."/>
        </authorList>
    </citation>
    <scope>NUCLEOTIDE SEQUENCE</scope>
</reference>
<feature type="domain" description="Peptidase S1" evidence="12">
    <location>
        <begin position="24"/>
        <end position="251"/>
    </location>
</feature>
<name>A0A9N9WK56_9NEOP</name>
<evidence type="ECO:0000313" key="14">
    <source>
        <dbReference type="Proteomes" id="UP001153714"/>
    </source>
</evidence>
<evidence type="ECO:0000256" key="3">
    <source>
        <dbReference type="ARBA" id="ARBA00022656"/>
    </source>
</evidence>
<keyword evidence="5" id="KW-0378">Hydrolase</keyword>
<evidence type="ECO:0000256" key="11">
    <source>
        <dbReference type="SAM" id="SignalP"/>
    </source>
</evidence>
<evidence type="ECO:0000256" key="9">
    <source>
        <dbReference type="ARBA" id="ARBA00055534"/>
    </source>
</evidence>
<dbReference type="InterPro" id="IPR043504">
    <property type="entry name" value="Peptidase_S1_PA_chymotrypsin"/>
</dbReference>
<feature type="signal peptide" evidence="11">
    <location>
        <begin position="1"/>
        <end position="16"/>
    </location>
</feature>
<dbReference type="EMBL" id="OU893340">
    <property type="protein sequence ID" value="CAG9796393.1"/>
    <property type="molecule type" value="Genomic_DNA"/>
</dbReference>
<organism evidence="13 14">
    <name type="scientific">Diatraea saccharalis</name>
    <name type="common">sugarcane borer</name>
    <dbReference type="NCBI Taxonomy" id="40085"/>
    <lineage>
        <taxon>Eukaryota</taxon>
        <taxon>Metazoa</taxon>
        <taxon>Ecdysozoa</taxon>
        <taxon>Arthropoda</taxon>
        <taxon>Hexapoda</taxon>
        <taxon>Insecta</taxon>
        <taxon>Pterygota</taxon>
        <taxon>Neoptera</taxon>
        <taxon>Endopterygota</taxon>
        <taxon>Lepidoptera</taxon>
        <taxon>Glossata</taxon>
        <taxon>Ditrysia</taxon>
        <taxon>Pyraloidea</taxon>
        <taxon>Crambidae</taxon>
        <taxon>Crambinae</taxon>
        <taxon>Diatraea</taxon>
    </lineage>
</organism>
<comment type="subcellular location">
    <subcellularLocation>
        <location evidence="1">Secreted</location>
        <location evidence="1">Extracellular space</location>
    </subcellularLocation>
</comment>
<evidence type="ECO:0000313" key="13">
    <source>
        <dbReference type="EMBL" id="CAG9796393.1"/>
    </source>
</evidence>
<proteinExistence type="inferred from homology"/>
<gene>
    <name evidence="13" type="ORF">DIATSA_LOCUS13586</name>
</gene>
<dbReference type="PRINTS" id="PR00722">
    <property type="entry name" value="CHYMOTRYPSIN"/>
</dbReference>
<dbReference type="GO" id="GO:0090729">
    <property type="term" value="F:toxin activity"/>
    <property type="evidence" value="ECO:0007669"/>
    <property type="project" value="UniProtKB-KW"/>
</dbReference>
<feature type="chain" id="PRO_5040355629" description="Peptidase S1 domain-containing protein" evidence="11">
    <location>
        <begin position="17"/>
        <end position="251"/>
    </location>
</feature>
<keyword evidence="7" id="KW-1015">Disulfide bond</keyword>